<reference evidence="1 2" key="1">
    <citation type="submission" date="2023-03" db="EMBL/GenBank/DDBJ databases">
        <title>High recombination rates correlate with genetic variation in Cardiocondyla obscurior ants.</title>
        <authorList>
            <person name="Errbii M."/>
        </authorList>
    </citation>
    <scope>NUCLEOTIDE SEQUENCE [LARGE SCALE GENOMIC DNA]</scope>
    <source>
        <strain evidence="1">Alpha-2009</strain>
        <tissue evidence="1">Whole body</tissue>
    </source>
</reference>
<sequence>MAPRCTLMHLNTSRPETREISGATVKRRSVTSGVNNNPKNPIDTAILNFYNFILHITELGNCQLHLFESCWISYGVVRIIEKIIVEL</sequence>
<gene>
    <name evidence="1" type="ORF">PUN28_003881</name>
</gene>
<evidence type="ECO:0000313" key="2">
    <source>
        <dbReference type="Proteomes" id="UP001430953"/>
    </source>
</evidence>
<protein>
    <submittedName>
        <fullName evidence="1">Uncharacterized protein</fullName>
    </submittedName>
</protein>
<evidence type="ECO:0000313" key="1">
    <source>
        <dbReference type="EMBL" id="KAL0128785.1"/>
    </source>
</evidence>
<dbReference type="EMBL" id="JADYXP020000003">
    <property type="protein sequence ID" value="KAL0128785.1"/>
    <property type="molecule type" value="Genomic_DNA"/>
</dbReference>
<accession>A0AAW2GMM2</accession>
<dbReference type="Proteomes" id="UP001430953">
    <property type="component" value="Unassembled WGS sequence"/>
</dbReference>
<dbReference type="AlphaFoldDB" id="A0AAW2GMM2"/>
<proteinExistence type="predicted"/>
<organism evidence="1 2">
    <name type="scientific">Cardiocondyla obscurior</name>
    <dbReference type="NCBI Taxonomy" id="286306"/>
    <lineage>
        <taxon>Eukaryota</taxon>
        <taxon>Metazoa</taxon>
        <taxon>Ecdysozoa</taxon>
        <taxon>Arthropoda</taxon>
        <taxon>Hexapoda</taxon>
        <taxon>Insecta</taxon>
        <taxon>Pterygota</taxon>
        <taxon>Neoptera</taxon>
        <taxon>Endopterygota</taxon>
        <taxon>Hymenoptera</taxon>
        <taxon>Apocrita</taxon>
        <taxon>Aculeata</taxon>
        <taxon>Formicoidea</taxon>
        <taxon>Formicidae</taxon>
        <taxon>Myrmicinae</taxon>
        <taxon>Cardiocondyla</taxon>
    </lineage>
</organism>
<name>A0AAW2GMM2_9HYME</name>
<keyword evidence="2" id="KW-1185">Reference proteome</keyword>
<comment type="caution">
    <text evidence="1">The sequence shown here is derived from an EMBL/GenBank/DDBJ whole genome shotgun (WGS) entry which is preliminary data.</text>
</comment>